<accession>A0A7J7P124</accession>
<sequence>NRNPQEYIKLLNPSGLPSFRLRLKVGCPVILLHNLVPKDSLCNGTRLMVVRCSPRLINAKILTRCKDRNLVFIPRISLTPTPDNLPISMRRR</sequence>
<dbReference type="InterPro" id="IPR049163">
    <property type="entry name" value="Pif1-like_2B_dom"/>
</dbReference>
<evidence type="ECO:0000313" key="2">
    <source>
        <dbReference type="EMBL" id="KAF6173135.1"/>
    </source>
</evidence>
<proteinExistence type="predicted"/>
<name>A0A7J7P124_9MAGN</name>
<dbReference type="PANTHER" id="PTHR23274">
    <property type="entry name" value="DNA HELICASE-RELATED"/>
    <property type="match status" value="1"/>
</dbReference>
<dbReference type="EMBL" id="JACGCM010000354">
    <property type="protein sequence ID" value="KAF6173135.1"/>
    <property type="molecule type" value="Genomic_DNA"/>
</dbReference>
<evidence type="ECO:0000313" key="3">
    <source>
        <dbReference type="Proteomes" id="UP000541444"/>
    </source>
</evidence>
<organism evidence="2 3">
    <name type="scientific">Kingdonia uniflora</name>
    <dbReference type="NCBI Taxonomy" id="39325"/>
    <lineage>
        <taxon>Eukaryota</taxon>
        <taxon>Viridiplantae</taxon>
        <taxon>Streptophyta</taxon>
        <taxon>Embryophyta</taxon>
        <taxon>Tracheophyta</taxon>
        <taxon>Spermatophyta</taxon>
        <taxon>Magnoliopsida</taxon>
        <taxon>Ranunculales</taxon>
        <taxon>Circaeasteraceae</taxon>
        <taxon>Kingdonia</taxon>
    </lineage>
</organism>
<feature type="non-terminal residue" evidence="2">
    <location>
        <position position="1"/>
    </location>
</feature>
<evidence type="ECO:0000259" key="1">
    <source>
        <dbReference type="Pfam" id="PF21530"/>
    </source>
</evidence>
<comment type="caution">
    <text evidence="2">The sequence shown here is derived from an EMBL/GenBank/DDBJ whole genome shotgun (WGS) entry which is preliminary data.</text>
</comment>
<dbReference type="Proteomes" id="UP000541444">
    <property type="component" value="Unassembled WGS sequence"/>
</dbReference>
<reference evidence="2 3" key="1">
    <citation type="journal article" date="2020" name="IScience">
        <title>Genome Sequencing of the Endangered Kingdonia uniflora (Circaeasteraceae, Ranunculales) Reveals Potential Mechanisms of Evolutionary Specialization.</title>
        <authorList>
            <person name="Sun Y."/>
            <person name="Deng T."/>
            <person name="Zhang A."/>
            <person name="Moore M.J."/>
            <person name="Landis J.B."/>
            <person name="Lin N."/>
            <person name="Zhang H."/>
            <person name="Zhang X."/>
            <person name="Huang J."/>
            <person name="Zhang X."/>
            <person name="Sun H."/>
            <person name="Wang H."/>
        </authorList>
    </citation>
    <scope>NUCLEOTIDE SEQUENCE [LARGE SCALE GENOMIC DNA]</scope>
    <source>
        <strain evidence="2">TB1705</strain>
        <tissue evidence="2">Leaf</tissue>
    </source>
</reference>
<protein>
    <recommendedName>
        <fullName evidence="1">DNA helicase Pif1-like 2B domain-containing protein</fullName>
    </recommendedName>
</protein>
<dbReference type="AlphaFoldDB" id="A0A7J7P124"/>
<dbReference type="OrthoDB" id="1920387at2759"/>
<feature type="domain" description="DNA helicase Pif1-like 2B" evidence="1">
    <location>
        <begin position="6"/>
        <end position="51"/>
    </location>
</feature>
<dbReference type="GO" id="GO:0006260">
    <property type="term" value="P:DNA replication"/>
    <property type="evidence" value="ECO:0007669"/>
    <property type="project" value="TreeGrafter"/>
</dbReference>
<dbReference type="GO" id="GO:0005657">
    <property type="term" value="C:replication fork"/>
    <property type="evidence" value="ECO:0007669"/>
    <property type="project" value="TreeGrafter"/>
</dbReference>
<dbReference type="PANTHER" id="PTHR23274:SF48">
    <property type="entry name" value="ATP-DEPENDENT DNA HELICASE"/>
    <property type="match status" value="1"/>
</dbReference>
<keyword evidence="3" id="KW-1185">Reference proteome</keyword>
<dbReference type="Pfam" id="PF21530">
    <property type="entry name" value="Pif1_2B_dom"/>
    <property type="match status" value="1"/>
</dbReference>
<gene>
    <name evidence="2" type="ORF">GIB67_028433</name>
</gene>